<proteinExistence type="predicted"/>
<feature type="coiled-coil region" evidence="1">
    <location>
        <begin position="234"/>
        <end position="261"/>
    </location>
</feature>
<feature type="transmembrane region" description="Helical" evidence="2">
    <location>
        <begin position="7"/>
        <end position="23"/>
    </location>
</feature>
<evidence type="ECO:0000256" key="2">
    <source>
        <dbReference type="SAM" id="Phobius"/>
    </source>
</evidence>
<dbReference type="EMBL" id="MKFT01000001">
    <property type="protein sequence ID" value="OHY96323.1"/>
    <property type="molecule type" value="Genomic_DNA"/>
</dbReference>
<keyword evidence="2" id="KW-0472">Membrane</keyword>
<dbReference type="Proteomes" id="UP000180133">
    <property type="component" value="Unassembled WGS sequence"/>
</dbReference>
<protein>
    <recommendedName>
        <fullName evidence="5">Methyl-accepting chemotaxis protein</fullName>
    </recommendedName>
</protein>
<evidence type="ECO:0000256" key="1">
    <source>
        <dbReference type="SAM" id="Coils"/>
    </source>
</evidence>
<keyword evidence="4" id="KW-1185">Reference proteome</keyword>
<evidence type="ECO:0000313" key="3">
    <source>
        <dbReference type="EMBL" id="OHY96323.1"/>
    </source>
</evidence>
<reference evidence="3 4" key="1">
    <citation type="submission" date="2016-09" db="EMBL/GenBank/DDBJ databases">
        <title>Isolation, identification and antibiotic sensitivity analysis of bacterial pathogen from juvenile Hippocampus erectus with tail-rotted disease.</title>
        <authorList>
            <person name="Yang Q."/>
        </authorList>
    </citation>
    <scope>NUCLEOTIDE SEQUENCE [LARGE SCALE GENOMIC DNA]</scope>
    <source>
        <strain evidence="3 4">HM-10</strain>
    </source>
</reference>
<dbReference type="RefSeq" id="WP_071234278.1">
    <property type="nucleotide sequence ID" value="NZ_KV861315.1"/>
</dbReference>
<gene>
    <name evidence="3" type="ORF">BI375_02080</name>
</gene>
<evidence type="ECO:0000313" key="4">
    <source>
        <dbReference type="Proteomes" id="UP000180133"/>
    </source>
</evidence>
<feature type="transmembrane region" description="Helical" evidence="2">
    <location>
        <begin position="29"/>
        <end position="47"/>
    </location>
</feature>
<keyword evidence="2" id="KW-1133">Transmembrane helix</keyword>
<organism evidence="3 4">
    <name type="scientific">Vibrio rotiferianus</name>
    <dbReference type="NCBI Taxonomy" id="190895"/>
    <lineage>
        <taxon>Bacteria</taxon>
        <taxon>Pseudomonadati</taxon>
        <taxon>Pseudomonadota</taxon>
        <taxon>Gammaproteobacteria</taxon>
        <taxon>Vibrionales</taxon>
        <taxon>Vibrionaceae</taxon>
        <taxon>Vibrio</taxon>
    </lineage>
</organism>
<keyword evidence="2" id="KW-0812">Transmembrane</keyword>
<keyword evidence="1" id="KW-0175">Coiled coil</keyword>
<accession>A0ABX3DDX3</accession>
<sequence>MSSVFKAITIASILAFLLIIFIHPQYILFGYGLIGLAAISVLIFSLLDQNIAQQRQLEQQQMFFAYKSEFQLSTKNLQAEICMALNDKAEQDTRIHKQMISVVKQLESHTMKVSEIFDNKLSDLTLKINTLNSKQSADSIEQQNKLAKKFTQTAGVLSKQLMQENKLGRQSLDNHLVQITEKFSPIFELTSQIEVQTKENGEFMREYGNIIEQGNKQLQSILSEHGRQFTKEVSEQLSELNEEFEDRVNDMADNNSRLLDDIRQVIKTAQKGQTRTMEELMTEIQIMIQSQKATQVATAQTLQELIEFKEELTQLNQKDLQYLEAMLNG</sequence>
<comment type="caution">
    <text evidence="3">The sequence shown here is derived from an EMBL/GenBank/DDBJ whole genome shotgun (WGS) entry which is preliminary data.</text>
</comment>
<evidence type="ECO:0008006" key="5">
    <source>
        <dbReference type="Google" id="ProtNLM"/>
    </source>
</evidence>
<name>A0ABX3DDX3_9VIBR</name>